<name>A0A2C7A6R7_9PROT</name>
<gene>
    <name evidence="2" type="ORF">CR162_16960</name>
</gene>
<evidence type="ECO:0000259" key="1">
    <source>
        <dbReference type="Pfam" id="PF10135"/>
    </source>
</evidence>
<organism evidence="2 3">
    <name type="scientific">Teichococcus rhizosphaerae</name>
    <dbReference type="NCBI Taxonomy" id="1335062"/>
    <lineage>
        <taxon>Bacteria</taxon>
        <taxon>Pseudomonadati</taxon>
        <taxon>Pseudomonadota</taxon>
        <taxon>Alphaproteobacteria</taxon>
        <taxon>Acetobacterales</taxon>
        <taxon>Roseomonadaceae</taxon>
        <taxon>Roseomonas</taxon>
    </lineage>
</organism>
<dbReference type="Proteomes" id="UP000223527">
    <property type="component" value="Unassembled WGS sequence"/>
</dbReference>
<evidence type="ECO:0000313" key="2">
    <source>
        <dbReference type="EMBL" id="PHK93679.1"/>
    </source>
</evidence>
<keyword evidence="3" id="KW-1185">Reference proteome</keyword>
<proteinExistence type="predicted"/>
<protein>
    <submittedName>
        <fullName evidence="2">Chemotaxis protein chel</fullName>
    </submittedName>
</protein>
<comment type="caution">
    <text evidence="2">The sequence shown here is derived from an EMBL/GenBank/DDBJ whole genome shotgun (WGS) entry which is preliminary data.</text>
</comment>
<evidence type="ECO:0000313" key="3">
    <source>
        <dbReference type="Proteomes" id="UP000223527"/>
    </source>
</evidence>
<dbReference type="AlphaFoldDB" id="A0A2C7A6R7"/>
<dbReference type="InterPro" id="IPR019301">
    <property type="entry name" value="Flagellar_prot_FlgJ_N"/>
</dbReference>
<reference evidence="2 3" key="1">
    <citation type="submission" date="2017-10" db="EMBL/GenBank/DDBJ databases">
        <authorList>
            <person name="Banno H."/>
            <person name="Chua N.-H."/>
        </authorList>
    </citation>
    <scope>NUCLEOTIDE SEQUENCE [LARGE SCALE GENOMIC DNA]</scope>
    <source>
        <strain evidence="2 3">YW11</strain>
    </source>
</reference>
<sequence>MELVAPTSAGGAGTAQLRRLAQKLEGSFAAELLRAARPSAREGLGGRGTGAQAFDSFMDEALGNALVGQGGLGLGDAILREIGSRAAPGPGR</sequence>
<dbReference type="Pfam" id="PF10135">
    <property type="entry name" value="Rod-binding"/>
    <property type="match status" value="1"/>
</dbReference>
<feature type="domain" description="Flagellar protein FlgJ N-terminal" evidence="1">
    <location>
        <begin position="41"/>
        <end position="80"/>
    </location>
</feature>
<accession>A0A2C7A6R7</accession>
<dbReference type="EMBL" id="PDNU01000037">
    <property type="protein sequence ID" value="PHK93679.1"/>
    <property type="molecule type" value="Genomic_DNA"/>
</dbReference>